<accession>A0ABP0S6V4</accession>
<evidence type="ECO:0000313" key="10">
    <source>
        <dbReference type="Proteomes" id="UP001642464"/>
    </source>
</evidence>
<evidence type="ECO:0000256" key="7">
    <source>
        <dbReference type="SAM" id="MobiDB-lite"/>
    </source>
</evidence>
<dbReference type="Gene3D" id="2.60.120.620">
    <property type="entry name" value="q2cbj1_9rhob like domain"/>
    <property type="match status" value="1"/>
</dbReference>
<keyword evidence="10" id="KW-1185">Reference proteome</keyword>
<keyword evidence="6" id="KW-0408">Iron</keyword>
<evidence type="ECO:0000259" key="8">
    <source>
        <dbReference type="PROSITE" id="PS51471"/>
    </source>
</evidence>
<sequence>MDWAASSPLVDEDHVQQLKEQGWFIIDDFLPEELAVSLRAEAKQAYEDGKFSQHRFQFGSGTFEKPSIFEADLHDETLQEPLASFAELLFEESLGQRLNHWWPELALEEGFRAKTLKVQRNGGQGGCFPCHYDNSGPPSKRSITCLVYLNPDWTDGDGGELVLHPFLEPDIIIAPLMRRAVFFRSDLILHSVRPSSAERFCFTLWLDGPTNSREDVNLTAKLLRSELETVDFLKRSPVQRSVSRAVNSELYEESLLACMSGMPGCDEMLQGHRQHVTQQLAHPQLGPFVEFLRSFTCSETAGFDATKNYWNAVYDFTGNAKSANWSIPPLDQCEELIITFEGSSAAPEPATPELTQEMLLAAPLESGESHGQSVTNVPQTRPSLPDSPGLKRLRRCLTDAVQELAGTLEAVVLSPEKPVEVEIEDADLVERPPGAPWTLGPKTSSSSASQKARAANAWMADHSMLAPTGATANANKPVEAFRLTMSSSPEKKEPAARPGSALGNQIDDESDDDLIFGPAAAKASSAAAAKGSSAAARRKIGEKIGVLMSSLDSDEDHEPVALSERQRKLLKEGIAGIIVRYLWASQ</sequence>
<reference evidence="9 10" key="1">
    <citation type="submission" date="2024-02" db="EMBL/GenBank/DDBJ databases">
        <authorList>
            <person name="Chen Y."/>
            <person name="Shah S."/>
            <person name="Dougan E. K."/>
            <person name="Thang M."/>
            <person name="Chan C."/>
        </authorList>
    </citation>
    <scope>NUCLEOTIDE SEQUENCE [LARGE SCALE GENOMIC DNA]</scope>
</reference>
<evidence type="ECO:0000256" key="2">
    <source>
        <dbReference type="ARBA" id="ARBA00022723"/>
    </source>
</evidence>
<dbReference type="InterPro" id="IPR044862">
    <property type="entry name" value="Pro_4_hyd_alph_FE2OG_OXY"/>
</dbReference>
<organism evidence="9 10">
    <name type="scientific">Durusdinium trenchii</name>
    <dbReference type="NCBI Taxonomy" id="1381693"/>
    <lineage>
        <taxon>Eukaryota</taxon>
        <taxon>Sar</taxon>
        <taxon>Alveolata</taxon>
        <taxon>Dinophyceae</taxon>
        <taxon>Suessiales</taxon>
        <taxon>Symbiodiniaceae</taxon>
        <taxon>Durusdinium</taxon>
    </lineage>
</organism>
<proteinExistence type="predicted"/>
<keyword evidence="2" id="KW-0479">Metal-binding</keyword>
<dbReference type="InterPro" id="IPR051559">
    <property type="entry name" value="HIF_prolyl_hydroxylases"/>
</dbReference>
<dbReference type="Pfam" id="PF13640">
    <property type="entry name" value="2OG-FeII_Oxy_3"/>
    <property type="match status" value="1"/>
</dbReference>
<dbReference type="InterPro" id="IPR005123">
    <property type="entry name" value="Oxoglu/Fe-dep_dioxygenase_dom"/>
</dbReference>
<feature type="region of interest" description="Disordered" evidence="7">
    <location>
        <begin position="486"/>
        <end position="508"/>
    </location>
</feature>
<feature type="domain" description="Fe2OG dioxygenase" evidence="8">
    <location>
        <begin position="112"/>
        <end position="208"/>
    </location>
</feature>
<keyword evidence="3" id="KW-0847">Vitamin C</keyword>
<comment type="cofactor">
    <cofactor evidence="1">
        <name>L-ascorbate</name>
        <dbReference type="ChEBI" id="CHEBI:38290"/>
    </cofactor>
</comment>
<comment type="caution">
    <text evidence="9">The sequence shown here is derived from an EMBL/GenBank/DDBJ whole genome shotgun (WGS) entry which is preliminary data.</text>
</comment>
<evidence type="ECO:0000256" key="3">
    <source>
        <dbReference type="ARBA" id="ARBA00022896"/>
    </source>
</evidence>
<feature type="region of interest" description="Disordered" evidence="7">
    <location>
        <begin position="368"/>
        <end position="390"/>
    </location>
</feature>
<name>A0ABP0S6V4_9DINO</name>
<evidence type="ECO:0000256" key="4">
    <source>
        <dbReference type="ARBA" id="ARBA00022964"/>
    </source>
</evidence>
<feature type="compositionally biased region" description="Polar residues" evidence="7">
    <location>
        <begin position="369"/>
        <end position="382"/>
    </location>
</feature>
<evidence type="ECO:0000256" key="5">
    <source>
        <dbReference type="ARBA" id="ARBA00023002"/>
    </source>
</evidence>
<evidence type="ECO:0000256" key="1">
    <source>
        <dbReference type="ARBA" id="ARBA00001961"/>
    </source>
</evidence>
<dbReference type="InterPro" id="IPR006620">
    <property type="entry name" value="Pro_4_hyd_alph"/>
</dbReference>
<evidence type="ECO:0000256" key="6">
    <source>
        <dbReference type="ARBA" id="ARBA00023004"/>
    </source>
</evidence>
<protein>
    <submittedName>
        <fullName evidence="9">Egl nine homolog 1 (Hypoxia-inducible factor prolyl hydroxylase 2) (HIF-PH2) (HIF-prolyl hydroxylase 2) (HPH-2) (Prolyl hydroxylase domain-containing protein 2) (PHD2) (SM-20)</fullName>
    </submittedName>
</protein>
<dbReference type="EMBL" id="CAXAMM010043017">
    <property type="protein sequence ID" value="CAK9108071.1"/>
    <property type="molecule type" value="Genomic_DNA"/>
</dbReference>
<keyword evidence="5" id="KW-0560">Oxidoreductase</keyword>
<dbReference type="SMART" id="SM00702">
    <property type="entry name" value="P4Hc"/>
    <property type="match status" value="1"/>
</dbReference>
<dbReference type="PROSITE" id="PS51471">
    <property type="entry name" value="FE2OG_OXY"/>
    <property type="match status" value="1"/>
</dbReference>
<keyword evidence="4" id="KW-0223">Dioxygenase</keyword>
<dbReference type="SUPFAM" id="SSF51197">
    <property type="entry name" value="Clavaminate synthase-like"/>
    <property type="match status" value="1"/>
</dbReference>
<evidence type="ECO:0000313" key="9">
    <source>
        <dbReference type="EMBL" id="CAK9108071.1"/>
    </source>
</evidence>
<dbReference type="PANTHER" id="PTHR12907">
    <property type="entry name" value="EGL NINE HOMOLOG-RELATED"/>
    <property type="match status" value="1"/>
</dbReference>
<dbReference type="PANTHER" id="PTHR12907:SF26">
    <property type="entry name" value="HIF PROLYL HYDROXYLASE, ISOFORM C"/>
    <property type="match status" value="1"/>
</dbReference>
<gene>
    <name evidence="9" type="ORF">SCF082_LOCUS50275</name>
</gene>
<dbReference type="Proteomes" id="UP001642464">
    <property type="component" value="Unassembled WGS sequence"/>
</dbReference>